<dbReference type="AlphaFoldDB" id="A0A7J7ERC8"/>
<accession>A0A7J7ERC8</accession>
<feature type="region of interest" description="Disordered" evidence="1">
    <location>
        <begin position="30"/>
        <end position="57"/>
    </location>
</feature>
<keyword evidence="3" id="KW-1185">Reference proteome</keyword>
<feature type="region of interest" description="Disordered" evidence="1">
    <location>
        <begin position="419"/>
        <end position="499"/>
    </location>
</feature>
<organism evidence="2 3">
    <name type="scientific">Diceros bicornis minor</name>
    <name type="common">South-central black rhinoceros</name>
    <dbReference type="NCBI Taxonomy" id="77932"/>
    <lineage>
        <taxon>Eukaryota</taxon>
        <taxon>Metazoa</taxon>
        <taxon>Chordata</taxon>
        <taxon>Craniata</taxon>
        <taxon>Vertebrata</taxon>
        <taxon>Euteleostomi</taxon>
        <taxon>Mammalia</taxon>
        <taxon>Eutheria</taxon>
        <taxon>Laurasiatheria</taxon>
        <taxon>Perissodactyla</taxon>
        <taxon>Rhinocerotidae</taxon>
        <taxon>Diceros</taxon>
    </lineage>
</organism>
<reference evidence="2 3" key="1">
    <citation type="journal article" date="2020" name="Mol. Biol. Evol.">
        <title>Interspecific Gene Flow and the Evolution of Specialization in Black and White Rhinoceros.</title>
        <authorList>
            <person name="Moodley Y."/>
            <person name="Westbury M.V."/>
            <person name="Russo I.M."/>
            <person name="Gopalakrishnan S."/>
            <person name="Rakotoarivelo A."/>
            <person name="Olsen R.A."/>
            <person name="Prost S."/>
            <person name="Tunstall T."/>
            <person name="Ryder O.A."/>
            <person name="Dalen L."/>
            <person name="Bruford M.W."/>
        </authorList>
    </citation>
    <scope>NUCLEOTIDE SEQUENCE [LARGE SCALE GENOMIC DNA]</scope>
    <source>
        <strain evidence="2">SBR-YM</strain>
        <tissue evidence="2">Skin</tissue>
    </source>
</reference>
<evidence type="ECO:0000313" key="2">
    <source>
        <dbReference type="EMBL" id="KAF5918124.1"/>
    </source>
</evidence>
<evidence type="ECO:0000256" key="1">
    <source>
        <dbReference type="SAM" id="MobiDB-lite"/>
    </source>
</evidence>
<dbReference type="PANTHER" id="PTHR15566">
    <property type="entry name" value="POM121-LIKE"/>
    <property type="match status" value="1"/>
</dbReference>
<proteinExistence type="predicted"/>
<feature type="compositionally biased region" description="Polar residues" evidence="1">
    <location>
        <begin position="447"/>
        <end position="468"/>
    </location>
</feature>
<protein>
    <recommendedName>
        <fullName evidence="4">Nuclear envelope pore membrane protein POM 121-like</fullName>
    </recommendedName>
</protein>
<comment type="caution">
    <text evidence="2">The sequence shown here is derived from an EMBL/GenBank/DDBJ whole genome shotgun (WGS) entry which is preliminary data.</text>
</comment>
<feature type="region of interest" description="Disordered" evidence="1">
    <location>
        <begin position="156"/>
        <end position="179"/>
    </location>
</feature>
<evidence type="ECO:0000313" key="3">
    <source>
        <dbReference type="Proteomes" id="UP000551758"/>
    </source>
</evidence>
<feature type="compositionally biased region" description="Basic and acidic residues" evidence="1">
    <location>
        <begin position="334"/>
        <end position="350"/>
    </location>
</feature>
<dbReference type="Proteomes" id="UP000551758">
    <property type="component" value="Unassembled WGS sequence"/>
</dbReference>
<name>A0A7J7ERC8_DICBM</name>
<evidence type="ECO:0008006" key="4">
    <source>
        <dbReference type="Google" id="ProtNLM"/>
    </source>
</evidence>
<feature type="region of interest" description="Disordered" evidence="1">
    <location>
        <begin position="325"/>
        <end position="358"/>
    </location>
</feature>
<gene>
    <name evidence="2" type="ORF">HPG69_018465</name>
</gene>
<dbReference type="Pfam" id="PF15229">
    <property type="entry name" value="POM121"/>
    <property type="match status" value="1"/>
</dbReference>
<dbReference type="EMBL" id="JACDTQ010002492">
    <property type="protein sequence ID" value="KAF5918124.1"/>
    <property type="molecule type" value="Genomic_DNA"/>
</dbReference>
<sequence>MGCGGKETPVDAWCRPRNSRLERALLSLVPFSGSGDQGPAPSLSPDGAGAWPGKGRLRPRGARLLLASSSGQQQGLGKRPGSAPSPRVAVARPLLRSRVPTTRHRRHTQQYALCCGPLRQPTETSLSQTPLEGRDRAELLLMGSYLSWPRPVPPASALLSGDQRERRGRLEPANPTCRGPPAWRLHSAAPALELARRQSYEDLVASPRRRWHRRRLVIVHRRQYPVQQARCLFLGVFSSVSRRGPQKKPVLSACSCKKFCTSLILKMASARDKVTLRLALKQTVIRMWSSLNGHLPNPFVKETLVRALEESGQLRVKKEKDLTALPESQKGLAKQKEGHPGPESFDDQRRGSGSSGGAQSAFRRLMVNGVPSSFEPRPGPLGRDFCFNSSEDSLIKKSQSYFLSSCSRRNAIISSYSSTRGFPPLWRSGPNAAGLRGPASSHPHVPANNTSEESHQPRSSASVEPQSQIKREKAADAPLGQKQNLRNCSPPFDSSRPQKRKIPLLLPSRRNGPLILPPAPQLGYRVTAEDLDLEKRAAIQWINKVLER</sequence>
<dbReference type="PANTHER" id="PTHR15566:SF9">
    <property type="entry name" value="LOC100125913 PROTEIN"/>
    <property type="match status" value="1"/>
</dbReference>
<dbReference type="InterPro" id="IPR043220">
    <property type="entry name" value="POM121-like_prot_1"/>
</dbReference>